<feature type="compositionally biased region" description="Basic residues" evidence="7">
    <location>
        <begin position="2064"/>
        <end position="2096"/>
    </location>
</feature>
<name>A0A2K1KDX2_PHYPA</name>
<evidence type="ECO:0000256" key="3">
    <source>
        <dbReference type="ARBA" id="ARBA00022833"/>
    </source>
</evidence>
<feature type="compositionally biased region" description="Polar residues" evidence="7">
    <location>
        <begin position="971"/>
        <end position="984"/>
    </location>
</feature>
<feature type="compositionally biased region" description="Low complexity" evidence="7">
    <location>
        <begin position="996"/>
        <end position="1014"/>
    </location>
</feature>
<feature type="domain" description="PHD-type" evidence="8">
    <location>
        <begin position="62"/>
        <end position="113"/>
    </location>
</feature>
<feature type="compositionally biased region" description="Pro residues" evidence="7">
    <location>
        <begin position="1129"/>
        <end position="1139"/>
    </location>
</feature>
<feature type="compositionally biased region" description="Low complexity" evidence="7">
    <location>
        <begin position="2097"/>
        <end position="2132"/>
    </location>
</feature>
<feature type="compositionally biased region" description="Polar residues" evidence="7">
    <location>
        <begin position="181"/>
        <end position="190"/>
    </location>
</feature>
<feature type="region of interest" description="Disordered" evidence="7">
    <location>
        <begin position="971"/>
        <end position="1041"/>
    </location>
</feature>
<keyword evidence="5" id="KW-0804">Transcription</keyword>
<feature type="compositionally biased region" description="Basic and acidic residues" evidence="7">
    <location>
        <begin position="867"/>
        <end position="883"/>
    </location>
</feature>
<dbReference type="Gramene" id="Pp3c6_1100V3.2">
    <property type="protein sequence ID" value="Pp3c6_1100V3.2"/>
    <property type="gene ID" value="Pp3c6_1100"/>
</dbReference>
<feature type="region of interest" description="Disordered" evidence="7">
    <location>
        <begin position="121"/>
        <end position="145"/>
    </location>
</feature>
<accession>A0A2K1KDX2</accession>
<feature type="compositionally biased region" description="Polar residues" evidence="7">
    <location>
        <begin position="1175"/>
        <end position="1185"/>
    </location>
</feature>
<feature type="compositionally biased region" description="Polar residues" evidence="7">
    <location>
        <begin position="2188"/>
        <end position="2198"/>
    </location>
</feature>
<dbReference type="OrthoDB" id="1932206at2759"/>
<dbReference type="InterPro" id="IPR011011">
    <property type="entry name" value="Znf_FYVE_PHD"/>
</dbReference>
<dbReference type="InterPro" id="IPR001965">
    <property type="entry name" value="Znf_PHD"/>
</dbReference>
<feature type="region of interest" description="Disordered" evidence="7">
    <location>
        <begin position="668"/>
        <end position="746"/>
    </location>
</feature>
<dbReference type="EMBL" id="ABEU02000006">
    <property type="protein sequence ID" value="PNR51980.1"/>
    <property type="molecule type" value="Genomic_DNA"/>
</dbReference>
<evidence type="ECO:0000256" key="1">
    <source>
        <dbReference type="ARBA" id="ARBA00022723"/>
    </source>
</evidence>
<protein>
    <recommendedName>
        <fullName evidence="8">PHD-type domain-containing protein</fullName>
    </recommendedName>
</protein>
<evidence type="ECO:0000256" key="7">
    <source>
        <dbReference type="SAM" id="MobiDB-lite"/>
    </source>
</evidence>
<dbReference type="SMART" id="SM00249">
    <property type="entry name" value="PHD"/>
    <property type="match status" value="2"/>
</dbReference>
<dbReference type="InterPro" id="IPR056280">
    <property type="entry name" value="AIPP2-like_SPOC"/>
</dbReference>
<evidence type="ECO:0000256" key="4">
    <source>
        <dbReference type="ARBA" id="ARBA00023015"/>
    </source>
</evidence>
<keyword evidence="1" id="KW-0479">Metal-binding</keyword>
<dbReference type="CDD" id="cd15489">
    <property type="entry name" value="PHD_SF"/>
    <property type="match status" value="1"/>
</dbReference>
<dbReference type="InterPro" id="IPR013083">
    <property type="entry name" value="Znf_RING/FYVE/PHD"/>
</dbReference>
<feature type="compositionally biased region" description="Polar residues" evidence="7">
    <location>
        <begin position="1015"/>
        <end position="1032"/>
    </location>
</feature>
<dbReference type="GO" id="GO:0140566">
    <property type="term" value="F:histone reader activity"/>
    <property type="evidence" value="ECO:0007669"/>
    <property type="project" value="InterPro"/>
</dbReference>
<dbReference type="RefSeq" id="XP_073390588.1">
    <property type="nucleotide sequence ID" value="XM_073534487.1"/>
</dbReference>
<reference evidence="9 11" key="1">
    <citation type="journal article" date="2008" name="Science">
        <title>The Physcomitrella genome reveals evolutionary insights into the conquest of land by plants.</title>
        <authorList>
            <person name="Rensing S."/>
            <person name="Lang D."/>
            <person name="Zimmer A."/>
            <person name="Terry A."/>
            <person name="Salamov A."/>
            <person name="Shapiro H."/>
            <person name="Nishiyama T."/>
            <person name="Perroud P.-F."/>
            <person name="Lindquist E."/>
            <person name="Kamisugi Y."/>
            <person name="Tanahashi T."/>
            <person name="Sakakibara K."/>
            <person name="Fujita T."/>
            <person name="Oishi K."/>
            <person name="Shin-I T."/>
            <person name="Kuroki Y."/>
            <person name="Toyoda A."/>
            <person name="Suzuki Y."/>
            <person name="Hashimoto A."/>
            <person name="Yamaguchi K."/>
            <person name="Sugano A."/>
            <person name="Kohara Y."/>
            <person name="Fujiyama A."/>
            <person name="Anterola A."/>
            <person name="Aoki S."/>
            <person name="Ashton N."/>
            <person name="Barbazuk W.B."/>
            <person name="Barker E."/>
            <person name="Bennetzen J."/>
            <person name="Bezanilla M."/>
            <person name="Blankenship R."/>
            <person name="Cho S.H."/>
            <person name="Dutcher S."/>
            <person name="Estelle M."/>
            <person name="Fawcett J.A."/>
            <person name="Gundlach H."/>
            <person name="Hanada K."/>
            <person name="Heyl A."/>
            <person name="Hicks K.A."/>
            <person name="Hugh J."/>
            <person name="Lohr M."/>
            <person name="Mayer K."/>
            <person name="Melkozernov A."/>
            <person name="Murata T."/>
            <person name="Nelson D."/>
            <person name="Pils B."/>
            <person name="Prigge M."/>
            <person name="Reiss B."/>
            <person name="Renner T."/>
            <person name="Rombauts S."/>
            <person name="Rushton P."/>
            <person name="Sanderfoot A."/>
            <person name="Schween G."/>
            <person name="Shiu S.-H."/>
            <person name="Stueber K."/>
            <person name="Theodoulou F.L."/>
            <person name="Tu H."/>
            <person name="Van de Peer Y."/>
            <person name="Verrier P.J."/>
            <person name="Waters E."/>
            <person name="Wood A."/>
            <person name="Yang L."/>
            <person name="Cove D."/>
            <person name="Cuming A."/>
            <person name="Hasebe M."/>
            <person name="Lucas S."/>
            <person name="Mishler D.B."/>
            <person name="Reski R."/>
            <person name="Grigoriev I."/>
            <person name="Quatrano R.S."/>
            <person name="Boore J.L."/>
        </authorList>
    </citation>
    <scope>NUCLEOTIDE SEQUENCE [LARGE SCALE GENOMIC DNA]</scope>
    <source>
        <strain evidence="10 11">cv. Gransden 2004</strain>
    </source>
</reference>
<keyword evidence="3" id="KW-0862">Zinc</keyword>
<feature type="region of interest" description="Disordered" evidence="7">
    <location>
        <begin position="910"/>
        <end position="945"/>
    </location>
</feature>
<dbReference type="STRING" id="3218.A0A2K1KDX2"/>
<dbReference type="Pfam" id="PF23121">
    <property type="entry name" value="SPOC_AIPP2"/>
    <property type="match status" value="1"/>
</dbReference>
<feature type="region of interest" description="Disordered" evidence="7">
    <location>
        <begin position="1071"/>
        <end position="1185"/>
    </location>
</feature>
<dbReference type="PANTHER" id="PTHR33304">
    <property type="match status" value="1"/>
</dbReference>
<dbReference type="InterPro" id="IPR049914">
    <property type="entry name" value="PHD1-3/5-6"/>
</dbReference>
<keyword evidence="11" id="KW-1185">Reference proteome</keyword>
<dbReference type="InterPro" id="IPR019787">
    <property type="entry name" value="Znf_PHD-finger"/>
</dbReference>
<evidence type="ECO:0000256" key="2">
    <source>
        <dbReference type="ARBA" id="ARBA00022771"/>
    </source>
</evidence>
<dbReference type="Gramene" id="Pp3c6_1100V3.1">
    <property type="protein sequence ID" value="Pp3c6_1100V3.1"/>
    <property type="gene ID" value="Pp3c6_1100"/>
</dbReference>
<evidence type="ECO:0000256" key="6">
    <source>
        <dbReference type="PROSITE-ProRule" id="PRU00146"/>
    </source>
</evidence>
<feature type="compositionally biased region" description="Basic and acidic residues" evidence="7">
    <location>
        <begin position="1990"/>
        <end position="2063"/>
    </location>
</feature>
<dbReference type="PANTHER" id="PTHR33304:SF9">
    <property type="entry name" value="RING_FYVE_PHD ZINC FINGER SUPERFAMILY PROTEIN"/>
    <property type="match status" value="1"/>
</dbReference>
<proteinExistence type="predicted"/>
<dbReference type="Proteomes" id="UP000006727">
    <property type="component" value="Chromosome 6"/>
</dbReference>
<evidence type="ECO:0000313" key="10">
    <source>
        <dbReference type="EnsemblPlants" id="Pp3c6_1100V3.1"/>
    </source>
</evidence>
<dbReference type="EnsemblPlants" id="Pp3c6_1100V3.2">
    <property type="protein sequence ID" value="Pp3c6_1100V3.2"/>
    <property type="gene ID" value="Pp3c6_1100"/>
</dbReference>
<reference evidence="9 11" key="2">
    <citation type="journal article" date="2018" name="Plant J.">
        <title>The Physcomitrella patens chromosome-scale assembly reveals moss genome structure and evolution.</title>
        <authorList>
            <person name="Lang D."/>
            <person name="Ullrich K.K."/>
            <person name="Murat F."/>
            <person name="Fuchs J."/>
            <person name="Jenkins J."/>
            <person name="Haas F.B."/>
            <person name="Piednoel M."/>
            <person name="Gundlach H."/>
            <person name="Van Bel M."/>
            <person name="Meyberg R."/>
            <person name="Vives C."/>
            <person name="Morata J."/>
            <person name="Symeonidi A."/>
            <person name="Hiss M."/>
            <person name="Muchero W."/>
            <person name="Kamisugi Y."/>
            <person name="Saleh O."/>
            <person name="Blanc G."/>
            <person name="Decker E.L."/>
            <person name="van Gessel N."/>
            <person name="Grimwood J."/>
            <person name="Hayes R.D."/>
            <person name="Graham S.W."/>
            <person name="Gunter L.E."/>
            <person name="McDaniel S.F."/>
            <person name="Hoernstein S.N.W."/>
            <person name="Larsson A."/>
            <person name="Li F.W."/>
            <person name="Perroud P.F."/>
            <person name="Phillips J."/>
            <person name="Ranjan P."/>
            <person name="Rokshar D.S."/>
            <person name="Rothfels C.J."/>
            <person name="Schneider L."/>
            <person name="Shu S."/>
            <person name="Stevenson D.W."/>
            <person name="Thummler F."/>
            <person name="Tillich M."/>
            <person name="Villarreal Aguilar J.C."/>
            <person name="Widiez T."/>
            <person name="Wong G.K."/>
            <person name="Wymore A."/>
            <person name="Zhang Y."/>
            <person name="Zimmer A.D."/>
            <person name="Quatrano R.S."/>
            <person name="Mayer K.F.X."/>
            <person name="Goodstein D."/>
            <person name="Casacuberta J.M."/>
            <person name="Vandepoele K."/>
            <person name="Reski R."/>
            <person name="Cuming A.C."/>
            <person name="Tuskan G.A."/>
            <person name="Maumus F."/>
            <person name="Salse J."/>
            <person name="Schmutz J."/>
            <person name="Rensing S.A."/>
        </authorList>
    </citation>
    <scope>NUCLEOTIDE SEQUENCE [LARGE SCALE GENOMIC DNA]</scope>
    <source>
        <strain evidence="10 11">cv. Gransden 2004</strain>
    </source>
</reference>
<dbReference type="RefSeq" id="XP_024377999.1">
    <property type="nucleotide sequence ID" value="XM_024522231.2"/>
</dbReference>
<dbReference type="EnsemblPlants" id="Pp3c6_1100V3.1">
    <property type="protein sequence ID" value="Pp3c6_1100V3.1"/>
    <property type="gene ID" value="Pp3c6_1100"/>
</dbReference>
<feature type="region of interest" description="Disordered" evidence="7">
    <location>
        <begin position="2176"/>
        <end position="2198"/>
    </location>
</feature>
<feature type="compositionally biased region" description="Basic and acidic residues" evidence="7">
    <location>
        <begin position="1928"/>
        <end position="1951"/>
    </location>
</feature>
<feature type="compositionally biased region" description="Polar residues" evidence="7">
    <location>
        <begin position="1071"/>
        <end position="1087"/>
    </location>
</feature>
<dbReference type="SUPFAM" id="SSF57903">
    <property type="entry name" value="FYVE/PHD zinc finger"/>
    <property type="match status" value="2"/>
</dbReference>
<dbReference type="GO" id="GO:0034244">
    <property type="term" value="P:negative regulation of transcription elongation by RNA polymerase II"/>
    <property type="evidence" value="ECO:0007669"/>
    <property type="project" value="InterPro"/>
</dbReference>
<evidence type="ECO:0000256" key="5">
    <source>
        <dbReference type="ARBA" id="ARBA00023163"/>
    </source>
</evidence>
<dbReference type="PROSITE" id="PS50016">
    <property type="entry name" value="ZF_PHD_2"/>
    <property type="match status" value="1"/>
</dbReference>
<keyword evidence="4" id="KW-0805">Transcription regulation</keyword>
<organism evidence="9">
    <name type="scientific">Physcomitrium patens</name>
    <name type="common">Spreading-leaved earth moss</name>
    <name type="synonym">Physcomitrella patens</name>
    <dbReference type="NCBI Taxonomy" id="3218"/>
    <lineage>
        <taxon>Eukaryota</taxon>
        <taxon>Viridiplantae</taxon>
        <taxon>Streptophyta</taxon>
        <taxon>Embryophyta</taxon>
        <taxon>Bryophyta</taxon>
        <taxon>Bryophytina</taxon>
        <taxon>Bryopsida</taxon>
        <taxon>Funariidae</taxon>
        <taxon>Funariales</taxon>
        <taxon>Funariaceae</taxon>
        <taxon>Physcomitrium</taxon>
    </lineage>
</organism>
<feature type="region of interest" description="Disordered" evidence="7">
    <location>
        <begin position="853"/>
        <end position="891"/>
    </location>
</feature>
<feature type="region of interest" description="Disordered" evidence="7">
    <location>
        <begin position="181"/>
        <end position="245"/>
    </location>
</feature>
<feature type="region of interest" description="Disordered" evidence="7">
    <location>
        <begin position="1840"/>
        <end position="1863"/>
    </location>
</feature>
<feature type="region of interest" description="Disordered" evidence="7">
    <location>
        <begin position="1896"/>
        <end position="1954"/>
    </location>
</feature>
<dbReference type="Gene3D" id="3.30.40.10">
    <property type="entry name" value="Zinc/RING finger domain, C3HC4 (zinc finger)"/>
    <property type="match status" value="2"/>
</dbReference>
<dbReference type="RefSeq" id="XP_073390589.1">
    <property type="nucleotide sequence ID" value="XM_073534488.1"/>
</dbReference>
<dbReference type="GO" id="GO:0008270">
    <property type="term" value="F:zinc ion binding"/>
    <property type="evidence" value="ECO:0007669"/>
    <property type="project" value="UniProtKB-KW"/>
</dbReference>
<reference evidence="10" key="3">
    <citation type="submission" date="2020-12" db="UniProtKB">
        <authorList>
            <consortium name="EnsemblPlants"/>
        </authorList>
    </citation>
    <scope>IDENTIFICATION</scope>
</reference>
<feature type="compositionally biased region" description="Polar residues" evidence="7">
    <location>
        <begin position="125"/>
        <end position="145"/>
    </location>
</feature>
<feature type="region of interest" description="Disordered" evidence="7">
    <location>
        <begin position="1990"/>
        <end position="2132"/>
    </location>
</feature>
<dbReference type="PaxDb" id="3218-PP1S77_18V6.1"/>
<evidence type="ECO:0000313" key="11">
    <source>
        <dbReference type="Proteomes" id="UP000006727"/>
    </source>
</evidence>
<sequence length="2438" mass="262771">MDRAEIDVDTAPQAVAGPWRASVYQPRKRTVKELLLHAQKISEPRPSPVLTDGVRMQGPGVKEECHNCGSSVAEEELQQCSACDRVFHPTCLDPLVNIITPDEYWCCGLCDEHYSRREDAEATDKTSGGSMTRSQDTCNRWNSTASGRKRWGTSIHELKEFVQEKKAGLVDGKLFPAASQSSIDRVTSEGTGEVSRRSKRGRPLKSTGHDLPSKRRGADSRISKAKSDDLNSSSSVLEQAGDAGELAVDSRRDTVRVTRSLSVCLPSNAGATSGEVHEAVPFDVVHTESNDGDLQNVGSIAGPENLDKESQLKGAKWTNSDKDLQLIATKDISTELCSEVALFHGIGMGMTQVVTYGKLDRFLEENSDLRKSFVFANASFASDKPVLEELKLQNVGVDARDRNFSDHWKTSATKVGTILNESSSTLLSCPRNVGDQSLGNLADQEEKVIVFDQQVVRNCSEKGEQNVATTHAGQEPVFGENPLSHPFEFTGKATLSNTLAREIELPLVHSAGPSSSSASLSSSPSLLVKRPISSSPLSNFYPALLDISSASLASPFEGFQSQSRDAMTFTPPLTSSFLKPALERSGSDGKVPLIAKHLLQASSSSPSTFTSSLEPEKIVSKDSSLHSACKAQTFVSPSQSPAIDNPLVTDVDDISVLSNLAIGLTVPPQRARKGSQASPPVLEANRCAAQPARKSEGQTVDLSQSGHTLPSRMGKELNKSSSMRDQGFGNTVIPKQAENGSSTLEADEPLFCKSKESISEGDKDESPSNLLVEDVKVCDTCGNTGYEELLALCSSCNEGAEHTYCMRIQMDGLLEGDWFCEMCQMNHRHNGPKSLERFIATSKSLGHSITLETRPKPVSIQGNSRSRLSDRLNHKKPRLDPVRKSPSKAPVVQMSVKRLASDSLLPSVSRKLPLESSTRATSSTVSPSPTLQTPAPSAKSSLTRDNTFKSVSDTVKVKFLAPLTVANFSSGSRANVSKTPTVISQPPKAVPSGQASNRSRFMSLSSISESSTPSKTTNLNPSHASLAASPTSILPKPSSGKLPADLSIPCKSSTVKFSSDFSFLLNSNSNQGNGIKSSGQSKSNRGSGVSDGCTMPPIGKEPVPSATIIPGSKLMRLGRNTSSSGLPGEPRPFPVTPRPPFEHGKGIQRLGQGTGGSHAAGAGITPNAMKAGGNDNASSKSEPTTGIGSAVVARVTSELASVLVLPGKDPKPNNSIRSAPRLGNPRPVQCFSCKVVGHTAQECLKSNSLPSEQKALTAVSMSSENRPKPSKIPTFVDVDRSTPSLGEQYENVSLGSASHRLQIPIDPVPAGCSSELEKSIALHPSPTPSDLMPRTPNFKLQDSSLIGSGIPFLFDNISFQQLVSGQTPRGVSAAANRDIPCGAEPKGGIGGCNVTTQDWANHNEGPPGVEVAQTISALQINATPAVTSEGGLVSNSSQVSALKGPTGYTMQPLEAVAKSSVPPGLQTSPAPSFRGHRPHWMVGLPVHAVQGPPPGQVPTCPPSGLVVCGQSAPMPYLATHPSSLLSIHAPPLPSDSSSTPASIPAIPSSAIAWRGAFEVNDGQTTILFDEVRAHVSTKAVAKVYEVASALPQQLRLEQVQRSLDLETWPRQFIQRPPTDGSIALYFFADFGESIDSIHRKLMDNMVARDLVLRAQVNDAELLIFPSNKLSEQFQRWNNHMFLWGVFRAKKKAATAVSVLTSVVKQVPGIETSLSSSSSVPGAAFKSTTVSNVNYSSLGGENTGEIDMEVDMEGGKGCGVSDITVKWPDSANPPSTPFLTRIPANITTTPAVPAATASALQNLALDTEADRIEDLCMPPGFAPILVLPPSPVALETPGLRSNLPPGFGKTEAQKQVDVRSSTDTPEIEELGGLKLKRGVCSVEVLKDPNMHAALPFHAPSLRDNESGQPSSRPSTIKRSHATSCSLSLPKDKERDLGRGRVYDREKERERRDRHLKHGHDRSWERVWEEQRDRERDRDYEKDRNRSPAWDRYRSKERDRARQTDKDRPRGTDRIRERERGRERDRERWGGRERERERGRDRFADCVKDRSHRPRDYDQELDSRTTRYRRSRSRSRSRSSGKGKVRSRSPAGKRKVRSRTPVLLRSRSPSPSRRYLGYRQQSLSSSDSPDSQSLEILQGSATVGSRFCKKGGESLQLKRRSASDKEIDESFRSASRWRARPVNDRRSGSAGASNFKTADKSNTAAISRSVTPVLDMTEGVSEVFSAECAAASTSLPDLNTDTVESGLGFHDFLPAEETEPSRDPEATTPVAEQTFFPGARPATTPPSLARLNFRHVLEPVSARERWGFAVSGTRPEYCTRSSAYQYLHSSRLDSNPDLELALGGRERTPERTVPLALFADGHANNPDLDFALHAKSPNLSAGVPKCPHLQGDSGVGGGVVTASLSLSLAAPQYRKEGNSWVQVEDRGAVVADDVDIALTL</sequence>
<dbReference type="GeneID" id="112283497"/>
<evidence type="ECO:0000313" key="9">
    <source>
        <dbReference type="EMBL" id="PNR51980.1"/>
    </source>
</evidence>
<gene>
    <name evidence="10" type="primary">LOC112283497</name>
    <name evidence="9" type="ORF">PHYPA_008354</name>
</gene>
<dbReference type="KEGG" id="ppp:112283497"/>
<feature type="compositionally biased region" description="Basic and acidic residues" evidence="7">
    <location>
        <begin position="207"/>
        <end position="229"/>
    </location>
</feature>
<feature type="compositionally biased region" description="Polar residues" evidence="7">
    <location>
        <begin position="697"/>
        <end position="708"/>
    </location>
</feature>
<evidence type="ECO:0000259" key="8">
    <source>
        <dbReference type="PROSITE" id="PS50016"/>
    </source>
</evidence>
<keyword evidence="2 6" id="KW-0863">Zinc-finger</keyword>
<feature type="compositionally biased region" description="Polar residues" evidence="7">
    <location>
        <begin position="915"/>
        <end position="945"/>
    </location>
</feature>